<evidence type="ECO:0000313" key="1">
    <source>
        <dbReference type="EMBL" id="CAB1413249.1"/>
    </source>
</evidence>
<proteinExistence type="predicted"/>
<sequence length="125" mass="14215">MAADLARHYTTGLFLSVSRLRQFSHLLWHHTSTVAHEQARSAGVLRGQGRELGGTSDRRRMKNEAVRKEERLRREWDPLPVLRSDPAALCNNTLYQAEHLDSVTLGKLFDTAVGYVAQFLWLSIS</sequence>
<gene>
    <name evidence="1" type="ORF">PLEPLA_LOCUS949</name>
</gene>
<comment type="caution">
    <text evidence="1">The sequence shown here is derived from an EMBL/GenBank/DDBJ whole genome shotgun (WGS) entry which is preliminary data.</text>
</comment>
<protein>
    <submittedName>
        <fullName evidence="1">Uncharacterized protein</fullName>
    </submittedName>
</protein>
<keyword evidence="2" id="KW-1185">Reference proteome</keyword>
<dbReference type="AlphaFoldDB" id="A0A9N7TK00"/>
<reference evidence="1" key="1">
    <citation type="submission" date="2020-03" db="EMBL/GenBank/DDBJ databases">
        <authorList>
            <person name="Weist P."/>
        </authorList>
    </citation>
    <scope>NUCLEOTIDE SEQUENCE</scope>
</reference>
<accession>A0A9N7TK00</accession>
<evidence type="ECO:0000313" key="2">
    <source>
        <dbReference type="Proteomes" id="UP001153269"/>
    </source>
</evidence>
<organism evidence="1 2">
    <name type="scientific">Pleuronectes platessa</name>
    <name type="common">European plaice</name>
    <dbReference type="NCBI Taxonomy" id="8262"/>
    <lineage>
        <taxon>Eukaryota</taxon>
        <taxon>Metazoa</taxon>
        <taxon>Chordata</taxon>
        <taxon>Craniata</taxon>
        <taxon>Vertebrata</taxon>
        <taxon>Euteleostomi</taxon>
        <taxon>Actinopterygii</taxon>
        <taxon>Neopterygii</taxon>
        <taxon>Teleostei</taxon>
        <taxon>Neoteleostei</taxon>
        <taxon>Acanthomorphata</taxon>
        <taxon>Carangaria</taxon>
        <taxon>Pleuronectiformes</taxon>
        <taxon>Pleuronectoidei</taxon>
        <taxon>Pleuronectidae</taxon>
        <taxon>Pleuronectes</taxon>
    </lineage>
</organism>
<dbReference type="Proteomes" id="UP001153269">
    <property type="component" value="Unassembled WGS sequence"/>
</dbReference>
<dbReference type="EMBL" id="CADEAL010000047">
    <property type="protein sequence ID" value="CAB1413249.1"/>
    <property type="molecule type" value="Genomic_DNA"/>
</dbReference>
<name>A0A9N7TK00_PLEPL</name>